<keyword evidence="3" id="KW-1185">Reference proteome</keyword>
<dbReference type="AlphaFoldDB" id="A0AAF0CR48"/>
<protein>
    <submittedName>
        <fullName evidence="2">DUF5989 family protein</fullName>
    </submittedName>
</protein>
<proteinExistence type="predicted"/>
<organism evidence="2 3">
    <name type="scientific">Synoicihabitans lomoniglobus</name>
    <dbReference type="NCBI Taxonomy" id="2909285"/>
    <lineage>
        <taxon>Bacteria</taxon>
        <taxon>Pseudomonadati</taxon>
        <taxon>Verrucomicrobiota</taxon>
        <taxon>Opitutia</taxon>
        <taxon>Opitutales</taxon>
        <taxon>Opitutaceae</taxon>
        <taxon>Synoicihabitans</taxon>
    </lineage>
</organism>
<dbReference type="KEGG" id="slom:PXH66_06760"/>
<feature type="transmembrane region" description="Helical" evidence="1">
    <location>
        <begin position="33"/>
        <end position="61"/>
    </location>
</feature>
<dbReference type="Proteomes" id="UP001218638">
    <property type="component" value="Chromosome"/>
</dbReference>
<dbReference type="EMBL" id="CP119075">
    <property type="protein sequence ID" value="WED66549.1"/>
    <property type="molecule type" value="Genomic_DNA"/>
</dbReference>
<name>A0AAF0CR48_9BACT</name>
<dbReference type="Pfam" id="PF19451">
    <property type="entry name" value="DUF5989"/>
    <property type="match status" value="1"/>
</dbReference>
<keyword evidence="1" id="KW-1133">Transmembrane helix</keyword>
<evidence type="ECO:0000313" key="3">
    <source>
        <dbReference type="Proteomes" id="UP001218638"/>
    </source>
</evidence>
<dbReference type="RefSeq" id="WP_330929004.1">
    <property type="nucleotide sequence ID" value="NZ_CP119075.1"/>
</dbReference>
<keyword evidence="1" id="KW-0812">Transmembrane</keyword>
<sequence>MSKPDPSFEEASQQPQKGVIAEFWDFVIHNKKWWLTPIIIVLLLVSALVVLGGSGAAPFIYSLF</sequence>
<keyword evidence="1" id="KW-0472">Membrane</keyword>
<gene>
    <name evidence="2" type="ORF">PXH66_06760</name>
</gene>
<accession>A0AAF0CR48</accession>
<evidence type="ECO:0000256" key="1">
    <source>
        <dbReference type="SAM" id="Phobius"/>
    </source>
</evidence>
<reference evidence="2" key="1">
    <citation type="submission" date="2023-03" db="EMBL/GenBank/DDBJ databases">
        <title>Lomoglobus Profundus gen. nov., sp. nov., a novel member of the phylum Verrucomicrobia, isolated from deep-marine sediment of South China Sea.</title>
        <authorList>
            <person name="Ahmad T."/>
            <person name="Ishaq S.E."/>
            <person name="Wang F."/>
        </authorList>
    </citation>
    <scope>NUCLEOTIDE SEQUENCE</scope>
    <source>
        <strain evidence="2">LMO-M01</strain>
    </source>
</reference>
<evidence type="ECO:0000313" key="2">
    <source>
        <dbReference type="EMBL" id="WED66549.1"/>
    </source>
</evidence>
<dbReference type="InterPro" id="IPR046031">
    <property type="entry name" value="DUF5989"/>
</dbReference>